<evidence type="ECO:0000313" key="3">
    <source>
        <dbReference type="RefSeq" id="XP_056848964.1"/>
    </source>
</evidence>
<keyword evidence="2" id="KW-1185">Reference proteome</keyword>
<evidence type="ECO:0000259" key="1">
    <source>
        <dbReference type="Pfam" id="PF13966"/>
    </source>
</evidence>
<dbReference type="OrthoDB" id="1109375at2759"/>
<reference evidence="3" key="2">
    <citation type="submission" date="2025-08" db="UniProtKB">
        <authorList>
            <consortium name="RefSeq"/>
        </authorList>
    </citation>
    <scope>IDENTIFICATION</scope>
    <source>
        <tissue evidence="3">Leaf</tissue>
    </source>
</reference>
<gene>
    <name evidence="3" type="primary">LOC130499080</name>
</gene>
<sequence length="264" mass="31265">MALLSNLQVPMVLRLRVSYRCCSCIALQDGDWWISRFRSRSRVMELLREILHEAAPISSSEMDDTYLWKPGNRPASSAFSTADTWSALHPHGESVLWHRQVWFHGKIPKHAFITWVNARNRLSTRYRLRRWGMQVPSECILCNVEDETRQHLFFYCSYSTEVWLYFCSRLNVNPPSEFEEGLRWLRNPSTDEFLKLIIRLVYQAVVYGIWKERNARVHSQIFRPAQALILEIKQVVQNCLDPLSRAQNSRRRDITLLGTWFSRF</sequence>
<dbReference type="GeneID" id="130499080"/>
<dbReference type="RefSeq" id="XP_056848964.1">
    <property type="nucleotide sequence ID" value="XM_056992984.1"/>
</dbReference>
<dbReference type="InterPro" id="IPR026960">
    <property type="entry name" value="RVT-Znf"/>
</dbReference>
<organism evidence="2 3">
    <name type="scientific">Raphanus sativus</name>
    <name type="common">Radish</name>
    <name type="synonym">Raphanus raphanistrum var. sativus</name>
    <dbReference type="NCBI Taxonomy" id="3726"/>
    <lineage>
        <taxon>Eukaryota</taxon>
        <taxon>Viridiplantae</taxon>
        <taxon>Streptophyta</taxon>
        <taxon>Embryophyta</taxon>
        <taxon>Tracheophyta</taxon>
        <taxon>Spermatophyta</taxon>
        <taxon>Magnoliopsida</taxon>
        <taxon>eudicotyledons</taxon>
        <taxon>Gunneridae</taxon>
        <taxon>Pentapetalae</taxon>
        <taxon>rosids</taxon>
        <taxon>malvids</taxon>
        <taxon>Brassicales</taxon>
        <taxon>Brassicaceae</taxon>
        <taxon>Brassiceae</taxon>
        <taxon>Raphanus</taxon>
    </lineage>
</organism>
<proteinExistence type="predicted"/>
<dbReference type="Pfam" id="PF13966">
    <property type="entry name" value="zf-RVT"/>
    <property type="match status" value="1"/>
</dbReference>
<protein>
    <submittedName>
        <fullName evidence="3">Uncharacterized protein LOC130499080</fullName>
    </submittedName>
</protein>
<dbReference type="PANTHER" id="PTHR33116">
    <property type="entry name" value="REVERSE TRANSCRIPTASE ZINC-BINDING DOMAIN-CONTAINING PROTEIN-RELATED-RELATED"/>
    <property type="match status" value="1"/>
</dbReference>
<dbReference type="Proteomes" id="UP000504610">
    <property type="component" value="Chromosome 8"/>
</dbReference>
<dbReference type="KEGG" id="rsz:130499080"/>
<dbReference type="PANTHER" id="PTHR33116:SF84">
    <property type="entry name" value="RNA-DIRECTED DNA POLYMERASE"/>
    <property type="match status" value="1"/>
</dbReference>
<evidence type="ECO:0000313" key="2">
    <source>
        <dbReference type="Proteomes" id="UP000504610"/>
    </source>
</evidence>
<feature type="domain" description="Reverse transcriptase zinc-binding" evidence="1">
    <location>
        <begin position="79"/>
        <end position="163"/>
    </location>
</feature>
<reference evidence="2" key="1">
    <citation type="journal article" date="2019" name="Database">
        <title>The radish genome database (RadishGD): an integrated information resource for radish genomics.</title>
        <authorList>
            <person name="Yu H.J."/>
            <person name="Baek S."/>
            <person name="Lee Y.J."/>
            <person name="Cho A."/>
            <person name="Mun J.H."/>
        </authorList>
    </citation>
    <scope>NUCLEOTIDE SEQUENCE [LARGE SCALE GENOMIC DNA]</scope>
    <source>
        <strain evidence="2">cv. WK10039</strain>
    </source>
</reference>
<name>A0A9W3CBV9_RAPSA</name>
<dbReference type="AlphaFoldDB" id="A0A9W3CBV9"/>
<accession>A0A9W3CBV9</accession>